<dbReference type="Proteomes" id="UP001237642">
    <property type="component" value="Unassembled WGS sequence"/>
</dbReference>
<gene>
    <name evidence="2" type="ORF">POM88_005173</name>
</gene>
<protein>
    <submittedName>
        <fullName evidence="2">BHLH domain-containing protein</fullName>
    </submittedName>
</protein>
<dbReference type="PANTHER" id="PTHR36066:SF2">
    <property type="entry name" value="TRANSCRIPTION FACTOR BHLH145"/>
    <property type="match status" value="1"/>
</dbReference>
<comment type="caution">
    <text evidence="2">The sequence shown here is derived from an EMBL/GenBank/DDBJ whole genome shotgun (WGS) entry which is preliminary data.</text>
</comment>
<feature type="compositionally biased region" description="Acidic residues" evidence="1">
    <location>
        <begin position="215"/>
        <end position="224"/>
    </location>
</feature>
<evidence type="ECO:0000313" key="2">
    <source>
        <dbReference type="EMBL" id="KAK1405568.1"/>
    </source>
</evidence>
<dbReference type="PANTHER" id="PTHR36066">
    <property type="entry name" value="TRANSCRIPTION FACTOR BHLH145"/>
    <property type="match status" value="1"/>
</dbReference>
<dbReference type="EMBL" id="JAUIZM010000001">
    <property type="protein sequence ID" value="KAK1405568.1"/>
    <property type="molecule type" value="Genomic_DNA"/>
</dbReference>
<evidence type="ECO:0000256" key="1">
    <source>
        <dbReference type="SAM" id="MobiDB-lite"/>
    </source>
</evidence>
<sequence>MEEGLGSWFGHQQSNEQSPNSNILNAQYCFGQQTTVSSYMNPCSNFTSTTGILPMHGFSGMPQAKASQPNEPHGWFYCLPRFRQAFVPVLNSASPYKSCGDSVPFETQSPPKMPLDTQSAPKRFLVFDQSGDQTTLIFGSGINGPVNNVPSLRPKPSNAFTLYKEELESKRDASNPSMQFSPNRFVDQDYETDVRSEMHEDTEELDALLYSDDEDDYSEDEEEASTGHSPNTTPFSNKRVWFDESREEVASSAMPAKKQRVSGEGYNVPSLMDTASSLKSGRCIEYEDDAESSCGYRNNVLGESDSVSHQQSKIDKIRKTISILESIIPDGKGKDSIAVIDDAIQYLRSLKDKAKVLGLDGQ</sequence>
<name>A0AAD8JLP2_9APIA</name>
<evidence type="ECO:0000313" key="3">
    <source>
        <dbReference type="Proteomes" id="UP001237642"/>
    </source>
</evidence>
<dbReference type="AlphaFoldDB" id="A0AAD8JLP2"/>
<proteinExistence type="predicted"/>
<keyword evidence="3" id="KW-1185">Reference proteome</keyword>
<dbReference type="Pfam" id="PF23173">
    <property type="entry name" value="bHLH_SAC51"/>
    <property type="match status" value="1"/>
</dbReference>
<reference evidence="2" key="1">
    <citation type="submission" date="2023-02" db="EMBL/GenBank/DDBJ databases">
        <title>Genome of toxic invasive species Heracleum sosnowskyi carries increased number of genes despite the absence of recent whole-genome duplications.</title>
        <authorList>
            <person name="Schelkunov M."/>
            <person name="Shtratnikova V."/>
            <person name="Makarenko M."/>
            <person name="Klepikova A."/>
            <person name="Omelchenko D."/>
            <person name="Novikova G."/>
            <person name="Obukhova E."/>
            <person name="Bogdanov V."/>
            <person name="Penin A."/>
            <person name="Logacheva M."/>
        </authorList>
    </citation>
    <scope>NUCLEOTIDE SEQUENCE</scope>
    <source>
        <strain evidence="2">Hsosn_3</strain>
        <tissue evidence="2">Leaf</tissue>
    </source>
</reference>
<feature type="region of interest" description="Disordered" evidence="1">
    <location>
        <begin position="215"/>
        <end position="238"/>
    </location>
</feature>
<reference evidence="2" key="2">
    <citation type="submission" date="2023-05" db="EMBL/GenBank/DDBJ databases">
        <authorList>
            <person name="Schelkunov M.I."/>
        </authorList>
    </citation>
    <scope>NUCLEOTIDE SEQUENCE</scope>
    <source>
        <strain evidence="2">Hsosn_3</strain>
        <tissue evidence="2">Leaf</tissue>
    </source>
</reference>
<dbReference type="InterPro" id="IPR037546">
    <property type="entry name" value="SAC51-like"/>
</dbReference>
<organism evidence="2 3">
    <name type="scientific">Heracleum sosnowskyi</name>
    <dbReference type="NCBI Taxonomy" id="360622"/>
    <lineage>
        <taxon>Eukaryota</taxon>
        <taxon>Viridiplantae</taxon>
        <taxon>Streptophyta</taxon>
        <taxon>Embryophyta</taxon>
        <taxon>Tracheophyta</taxon>
        <taxon>Spermatophyta</taxon>
        <taxon>Magnoliopsida</taxon>
        <taxon>eudicotyledons</taxon>
        <taxon>Gunneridae</taxon>
        <taxon>Pentapetalae</taxon>
        <taxon>asterids</taxon>
        <taxon>campanulids</taxon>
        <taxon>Apiales</taxon>
        <taxon>Apiaceae</taxon>
        <taxon>Apioideae</taxon>
        <taxon>apioid superclade</taxon>
        <taxon>Tordylieae</taxon>
        <taxon>Tordyliinae</taxon>
        <taxon>Heracleum</taxon>
    </lineage>
</organism>
<accession>A0AAD8JLP2</accession>
<feature type="compositionally biased region" description="Polar residues" evidence="1">
    <location>
        <begin position="226"/>
        <end position="236"/>
    </location>
</feature>